<organism evidence="5 6">
    <name type="scientific">Gordonia pseudamarae</name>
    <dbReference type="NCBI Taxonomy" id="2831662"/>
    <lineage>
        <taxon>Bacteria</taxon>
        <taxon>Bacillati</taxon>
        <taxon>Actinomycetota</taxon>
        <taxon>Actinomycetes</taxon>
        <taxon>Mycobacteriales</taxon>
        <taxon>Gordoniaceae</taxon>
        <taxon>Gordonia</taxon>
    </lineage>
</organism>
<gene>
    <name evidence="5" type="ORF">GII31_05260</name>
</gene>
<sequence>MNQAHVLATGPLATVQDLGRGGHAHLGVPRSGGADRGALRLANRLVGNPESAAVIEVTLGGLRLRAAQRLLAAVTGAVGQVTANGRPVGIGARIELPAGAELSVGFPESGCRSYVAIRGGVDVPPVLGSRSTDILSGLGPPPLAAGDVLDIGAPQADLPPVALAPVDTRRDRVITLDMFDGPRRDLLAEPACLVTGVWEVGADSNRVGVRLSRPAGATEAPARHRSDAGELASEGLAHGAVQVPPTGNPVIFLADHPVTGGYPVAGVLTARSLDAAAQLVAGSLIRFRDR</sequence>
<name>A0ABX6IGW9_9ACTN</name>
<dbReference type="Gene3D" id="2.40.100.10">
    <property type="entry name" value="Cyclophilin-like"/>
    <property type="match status" value="1"/>
</dbReference>
<evidence type="ECO:0000256" key="2">
    <source>
        <dbReference type="ARBA" id="ARBA00022801"/>
    </source>
</evidence>
<evidence type="ECO:0000313" key="5">
    <source>
        <dbReference type="EMBL" id="QHN34391.1"/>
    </source>
</evidence>
<keyword evidence="2" id="KW-0378">Hydrolase</keyword>
<dbReference type="EMBL" id="CP045809">
    <property type="protein sequence ID" value="QHN34391.1"/>
    <property type="molecule type" value="Genomic_DNA"/>
</dbReference>
<evidence type="ECO:0000256" key="1">
    <source>
        <dbReference type="ARBA" id="ARBA00022741"/>
    </source>
</evidence>
<evidence type="ECO:0000259" key="4">
    <source>
        <dbReference type="SMART" id="SM00797"/>
    </source>
</evidence>
<dbReference type="InterPro" id="IPR052708">
    <property type="entry name" value="PxpC"/>
</dbReference>
<dbReference type="RefSeq" id="WP_213247450.1">
    <property type="nucleotide sequence ID" value="NZ_CP045806.1"/>
</dbReference>
<protein>
    <submittedName>
        <fullName evidence="5">5-oxoprolinase/urea amidolyase family protein</fullName>
    </submittedName>
</protein>
<dbReference type="InterPro" id="IPR003778">
    <property type="entry name" value="CT_A_B"/>
</dbReference>
<keyword evidence="6" id="KW-1185">Reference proteome</keyword>
<dbReference type="Proteomes" id="UP001059836">
    <property type="component" value="Chromosome"/>
</dbReference>
<reference evidence="5" key="1">
    <citation type="journal article" date="2021" name="Nat. Microbiol.">
        <title>Cocultivation of an ultrasmall environmental parasitic bacterium with lytic ability against bacteria associated with wastewater foams.</title>
        <authorList>
            <person name="Batinovic S."/>
            <person name="Rose J.J.A."/>
            <person name="Ratcliffe J."/>
            <person name="Seviour R.J."/>
            <person name="Petrovski S."/>
        </authorList>
    </citation>
    <scope>NUCLEOTIDE SEQUENCE</scope>
    <source>
        <strain evidence="5">CON9</strain>
    </source>
</reference>
<accession>A0ABX6IGW9</accession>
<dbReference type="SMART" id="SM00797">
    <property type="entry name" value="AHS2"/>
    <property type="match status" value="1"/>
</dbReference>
<dbReference type="PANTHER" id="PTHR43309:SF3">
    <property type="entry name" value="5-OXOPROLINASE SUBUNIT C"/>
    <property type="match status" value="1"/>
</dbReference>
<dbReference type="Pfam" id="PF02626">
    <property type="entry name" value="CT_A_B"/>
    <property type="match status" value="1"/>
</dbReference>
<keyword evidence="3" id="KW-0067">ATP-binding</keyword>
<dbReference type="PANTHER" id="PTHR43309">
    <property type="entry name" value="5-OXOPROLINASE SUBUNIT C"/>
    <property type="match status" value="1"/>
</dbReference>
<feature type="domain" description="Carboxyltransferase" evidence="4">
    <location>
        <begin position="25"/>
        <end position="290"/>
    </location>
</feature>
<keyword evidence="1" id="KW-0547">Nucleotide-binding</keyword>
<evidence type="ECO:0000256" key="3">
    <source>
        <dbReference type="ARBA" id="ARBA00022840"/>
    </source>
</evidence>
<proteinExistence type="predicted"/>
<dbReference type="InterPro" id="IPR029000">
    <property type="entry name" value="Cyclophilin-like_dom_sf"/>
</dbReference>
<evidence type="ECO:0000313" key="6">
    <source>
        <dbReference type="Proteomes" id="UP001059836"/>
    </source>
</evidence>
<dbReference type="NCBIfam" id="TIGR00724">
    <property type="entry name" value="urea_amlyse_rel"/>
    <property type="match status" value="1"/>
</dbReference>